<evidence type="ECO:0000313" key="2">
    <source>
        <dbReference type="EMBL" id="GAA4284541.1"/>
    </source>
</evidence>
<dbReference type="InterPro" id="IPR029063">
    <property type="entry name" value="SAM-dependent_MTases_sf"/>
</dbReference>
<keyword evidence="3" id="KW-1185">Reference proteome</keyword>
<dbReference type="Proteomes" id="UP001501586">
    <property type="component" value="Unassembled WGS sequence"/>
</dbReference>
<dbReference type="EMBL" id="BAABAZ010000006">
    <property type="protein sequence ID" value="GAA4284541.1"/>
    <property type="molecule type" value="Genomic_DNA"/>
</dbReference>
<dbReference type="RefSeq" id="WP_236862521.1">
    <property type="nucleotide sequence ID" value="NZ_BAABAZ010000006.1"/>
</dbReference>
<reference evidence="3" key="1">
    <citation type="journal article" date="2019" name="Int. J. Syst. Evol. Microbiol.">
        <title>The Global Catalogue of Microorganisms (GCM) 10K type strain sequencing project: providing services to taxonomists for standard genome sequencing and annotation.</title>
        <authorList>
            <consortium name="The Broad Institute Genomics Platform"/>
            <consortium name="The Broad Institute Genome Sequencing Center for Infectious Disease"/>
            <person name="Wu L."/>
            <person name="Ma J."/>
        </authorList>
    </citation>
    <scope>NUCLEOTIDE SEQUENCE [LARGE SCALE GENOMIC DNA]</scope>
    <source>
        <strain evidence="3">JCM 17458</strain>
    </source>
</reference>
<protein>
    <submittedName>
        <fullName evidence="2">Methyltransferase domain-containing protein</fullName>
    </submittedName>
</protein>
<dbReference type="CDD" id="cd02440">
    <property type="entry name" value="AdoMet_MTases"/>
    <property type="match status" value="1"/>
</dbReference>
<keyword evidence="2" id="KW-0489">Methyltransferase</keyword>
<keyword evidence="2" id="KW-0808">Transferase</keyword>
<gene>
    <name evidence="2" type="ORF">GCM10022261_20720</name>
</gene>
<comment type="caution">
    <text evidence="2">The sequence shown here is derived from an EMBL/GenBank/DDBJ whole genome shotgun (WGS) entry which is preliminary data.</text>
</comment>
<dbReference type="PANTHER" id="PTHR43591">
    <property type="entry name" value="METHYLTRANSFERASE"/>
    <property type="match status" value="1"/>
</dbReference>
<dbReference type="GO" id="GO:0032259">
    <property type="term" value="P:methylation"/>
    <property type="evidence" value="ECO:0007669"/>
    <property type="project" value="UniProtKB-KW"/>
</dbReference>
<dbReference type="GO" id="GO:0008168">
    <property type="term" value="F:methyltransferase activity"/>
    <property type="evidence" value="ECO:0007669"/>
    <property type="project" value="UniProtKB-KW"/>
</dbReference>
<dbReference type="InterPro" id="IPR013216">
    <property type="entry name" value="Methyltransf_11"/>
</dbReference>
<dbReference type="Gene3D" id="3.40.50.150">
    <property type="entry name" value="Vaccinia Virus protein VP39"/>
    <property type="match status" value="1"/>
</dbReference>
<dbReference type="PANTHER" id="PTHR43591:SF24">
    <property type="entry name" value="2-METHOXY-6-POLYPRENYL-1,4-BENZOQUINOL METHYLASE, MITOCHONDRIAL"/>
    <property type="match status" value="1"/>
</dbReference>
<dbReference type="SUPFAM" id="SSF53335">
    <property type="entry name" value="S-adenosyl-L-methionine-dependent methyltransferases"/>
    <property type="match status" value="1"/>
</dbReference>
<organism evidence="2 3">
    <name type="scientific">Brevibacterium daeguense</name>
    <dbReference type="NCBI Taxonomy" id="909936"/>
    <lineage>
        <taxon>Bacteria</taxon>
        <taxon>Bacillati</taxon>
        <taxon>Actinomycetota</taxon>
        <taxon>Actinomycetes</taxon>
        <taxon>Micrococcales</taxon>
        <taxon>Brevibacteriaceae</taxon>
        <taxon>Brevibacterium</taxon>
    </lineage>
</organism>
<dbReference type="Pfam" id="PF08241">
    <property type="entry name" value="Methyltransf_11"/>
    <property type="match status" value="1"/>
</dbReference>
<accession>A0ABP8EKN3</accession>
<feature type="domain" description="Methyltransferase type 11" evidence="1">
    <location>
        <begin position="47"/>
        <end position="140"/>
    </location>
</feature>
<sequence length="266" mass="28663">MTEPTAASQLSVTVAEIYESRFVPSVFAGWARALVDAADVGPGDAVLDVGCGTGIVARTVADRVPGHGWIVGVDISDGMLSVARRLQPDVEWQQGDATRLLYADEAFDVVLSQAMLMFVPAPMDAVREMARVAKEGGTVAVHVWASLSQQRGWGPFHEAIRRHAGPEALDMVSGYWRMGNREAVVKMCTRAGLRVKQASTVERDAVYRSVEQFVTTEIAGTPLEAALDPGALQHIMEDTAAGLTRFQRPDGRLAVPLAGHIVVCRK</sequence>
<evidence type="ECO:0000259" key="1">
    <source>
        <dbReference type="Pfam" id="PF08241"/>
    </source>
</evidence>
<proteinExistence type="predicted"/>
<name>A0ABP8EKN3_9MICO</name>
<evidence type="ECO:0000313" key="3">
    <source>
        <dbReference type="Proteomes" id="UP001501586"/>
    </source>
</evidence>